<feature type="compositionally biased region" description="Basic and acidic residues" evidence="1">
    <location>
        <begin position="540"/>
        <end position="574"/>
    </location>
</feature>
<dbReference type="AlphaFoldDB" id="A0A9W6TL80"/>
<protein>
    <submittedName>
        <fullName evidence="3">Unnamed protein product</fullName>
    </submittedName>
</protein>
<dbReference type="GO" id="GO:0003676">
    <property type="term" value="F:nucleic acid binding"/>
    <property type="evidence" value="ECO:0007669"/>
    <property type="project" value="InterPro"/>
</dbReference>
<evidence type="ECO:0000313" key="4">
    <source>
        <dbReference type="Proteomes" id="UP001165121"/>
    </source>
</evidence>
<dbReference type="PANTHER" id="PTHR37984:SF5">
    <property type="entry name" value="PROTEIN NYNRIN-LIKE"/>
    <property type="match status" value="1"/>
</dbReference>
<dbReference type="EMBL" id="BSXT01000035">
    <property type="protein sequence ID" value="GMF15480.1"/>
    <property type="molecule type" value="Genomic_DNA"/>
</dbReference>
<feature type="compositionally biased region" description="Polar residues" evidence="1">
    <location>
        <begin position="240"/>
        <end position="250"/>
    </location>
</feature>
<feature type="region of interest" description="Disordered" evidence="1">
    <location>
        <begin position="208"/>
        <end position="311"/>
    </location>
</feature>
<dbReference type="Proteomes" id="UP001165121">
    <property type="component" value="Unassembled WGS sequence"/>
</dbReference>
<dbReference type="InterPro" id="IPR001584">
    <property type="entry name" value="Integrase_cat-core"/>
</dbReference>
<dbReference type="InterPro" id="IPR012337">
    <property type="entry name" value="RNaseH-like_sf"/>
</dbReference>
<reference evidence="3" key="1">
    <citation type="submission" date="2023-04" db="EMBL/GenBank/DDBJ databases">
        <title>Phytophthora fragariaefolia NBRC 109709.</title>
        <authorList>
            <person name="Ichikawa N."/>
            <person name="Sato H."/>
            <person name="Tonouchi N."/>
        </authorList>
    </citation>
    <scope>NUCLEOTIDE SEQUENCE</scope>
    <source>
        <strain evidence="3">NBRC 109709</strain>
    </source>
</reference>
<evidence type="ECO:0000313" key="3">
    <source>
        <dbReference type="EMBL" id="GMF15480.1"/>
    </source>
</evidence>
<feature type="region of interest" description="Disordered" evidence="1">
    <location>
        <begin position="540"/>
        <end position="609"/>
    </location>
</feature>
<feature type="compositionally biased region" description="Polar residues" evidence="1">
    <location>
        <begin position="581"/>
        <end position="594"/>
    </location>
</feature>
<evidence type="ECO:0000259" key="2">
    <source>
        <dbReference type="PROSITE" id="PS50994"/>
    </source>
</evidence>
<keyword evidence="4" id="KW-1185">Reference proteome</keyword>
<feature type="domain" description="Integrase catalytic" evidence="2">
    <location>
        <begin position="733"/>
        <end position="896"/>
    </location>
</feature>
<sequence length="936" mass="103923">MVPRPGRNLHTGHGASEEEEAYGAQLAGPDVVPPRTAMDFDLRRSPPGRKSVKTEDQKPLRAKETSRREISKTARRKKKMRAPGSAEEPPSSKPRKKDPPREYAPEELDRIVSRVELAQHLERNPVLTFLQSELRNEHTGPVAVPDVKSLTKMRHVVSAMFTLLRDAGYALGSFELERILDWDVEAWKQAITGMVDPLDVLAGVVEQESKPAASPKWTQKAETVPVPAERESPRAAGTPGSPSVTSPLFESSSDSDSRTPMKHAATAATIPTRSASQDTPEPAISDESMALVSSLSSTHDHRGLDEDPGDRFDLEPNTAVQAATIATAIWNARAWPNRVKSAARRGSMTGEEICALFGEEEILGALAASITPRAYTDVALEDIAPPKRLSRTTAIPVTIIGADESLHVVSSNGSAKSKRKEGAFSLIVWKLPGWDIARAKSGYAPDLTVNEVEHQGMLLGCSMWGELEWKSRGLRLLSQRAHRDLKAWPNHDYFHVWRDWNASADMLAGQALQRQGGVEVRGLRELQDLVTLNRLDEVMRQASPDRDSPIHDPDRKTGSLSREVENPTGERNDVAHVQAVVTRSTTRQQATPRSRTPELHTRASSPPQERIVQQIRLERIRIAQDEEGWMGNLKKFLVGDRDALSRRDARNCSKLADRHEVGEDNLLLSARTSYTITTRAWKADIKGWAGLTIGYGAIFIGQESLPEYNASSENMQVARLARDARQYAVSHPVVLWPLIRSKVVATDHIPSLPVSYKGNTGLLVWVDLFFGFVVVKANASRTAQTVAEAYEEAVFRRFGAREVIRHDLEPGFMSDFFKAFNKLLGQRQRATLAYQPQANGAAKSMVQTITRAIKMYIMDVDQRDWNEYAERLTFALNTAHDRTRNKIPFYLVHRWDPKTTLESTPAVGNMARQDVAYPAALQSGTSTSVRADPGRS</sequence>
<proteinExistence type="predicted"/>
<organism evidence="3 4">
    <name type="scientific">Phytophthora fragariaefolia</name>
    <dbReference type="NCBI Taxonomy" id="1490495"/>
    <lineage>
        <taxon>Eukaryota</taxon>
        <taxon>Sar</taxon>
        <taxon>Stramenopiles</taxon>
        <taxon>Oomycota</taxon>
        <taxon>Peronosporomycetes</taxon>
        <taxon>Peronosporales</taxon>
        <taxon>Peronosporaceae</taxon>
        <taxon>Phytophthora</taxon>
    </lineage>
</organism>
<dbReference type="InterPro" id="IPR050951">
    <property type="entry name" value="Retrovirus_Pol_polyprotein"/>
</dbReference>
<feature type="compositionally biased region" description="Basic and acidic residues" evidence="1">
    <location>
        <begin position="298"/>
        <end position="311"/>
    </location>
</feature>
<comment type="caution">
    <text evidence="3">The sequence shown here is derived from an EMBL/GenBank/DDBJ whole genome shotgun (WGS) entry which is preliminary data.</text>
</comment>
<dbReference type="PANTHER" id="PTHR37984">
    <property type="entry name" value="PROTEIN CBG26694"/>
    <property type="match status" value="1"/>
</dbReference>
<accession>A0A9W6TL80</accession>
<evidence type="ECO:0000256" key="1">
    <source>
        <dbReference type="SAM" id="MobiDB-lite"/>
    </source>
</evidence>
<feature type="compositionally biased region" description="Polar residues" evidence="1">
    <location>
        <begin position="269"/>
        <end position="279"/>
    </location>
</feature>
<dbReference type="PROSITE" id="PS50994">
    <property type="entry name" value="INTEGRASE"/>
    <property type="match status" value="1"/>
</dbReference>
<dbReference type="Gene3D" id="3.30.420.10">
    <property type="entry name" value="Ribonuclease H-like superfamily/Ribonuclease H"/>
    <property type="match status" value="1"/>
</dbReference>
<gene>
    <name evidence="3" type="ORF">Pfra01_000044400</name>
</gene>
<dbReference type="InterPro" id="IPR036397">
    <property type="entry name" value="RNaseH_sf"/>
</dbReference>
<name>A0A9W6TL80_9STRA</name>
<feature type="region of interest" description="Disordered" evidence="1">
    <location>
        <begin position="1"/>
        <end position="103"/>
    </location>
</feature>
<dbReference type="SUPFAM" id="SSF53098">
    <property type="entry name" value="Ribonuclease H-like"/>
    <property type="match status" value="1"/>
</dbReference>
<dbReference type="GO" id="GO:0015074">
    <property type="term" value="P:DNA integration"/>
    <property type="evidence" value="ECO:0007669"/>
    <property type="project" value="InterPro"/>
</dbReference>
<feature type="compositionally biased region" description="Basic and acidic residues" evidence="1">
    <location>
        <begin position="52"/>
        <end position="72"/>
    </location>
</feature>